<evidence type="ECO:0000313" key="1">
    <source>
        <dbReference type="EMBL" id="GAA0934645.1"/>
    </source>
</evidence>
<protein>
    <recommendedName>
        <fullName evidence="3">Transcriptional regulator</fullName>
    </recommendedName>
</protein>
<name>A0ABN1PX78_9ACTN</name>
<organism evidence="1 2">
    <name type="scientific">Kribbella koreensis</name>
    <dbReference type="NCBI Taxonomy" id="57909"/>
    <lineage>
        <taxon>Bacteria</taxon>
        <taxon>Bacillati</taxon>
        <taxon>Actinomycetota</taxon>
        <taxon>Actinomycetes</taxon>
        <taxon>Propionibacteriales</taxon>
        <taxon>Kribbellaceae</taxon>
        <taxon>Kribbella</taxon>
    </lineage>
</organism>
<evidence type="ECO:0008006" key="3">
    <source>
        <dbReference type="Google" id="ProtNLM"/>
    </source>
</evidence>
<evidence type="ECO:0000313" key="2">
    <source>
        <dbReference type="Proteomes" id="UP001500542"/>
    </source>
</evidence>
<sequence>MPISAVVPTLDGPVLGVLVRAGKPLTGRKVHQMAATGSESGTRKVLNRLVGTGLVIATEVGASIQYSLNRDHLAAGAVIELTELRQELIRRMQERIEGWSVRPLHVSLFDTADGVELLVVHDDADSSPTWAGQLDSLADRFQVWTGNHLRLTDLSAHDLQEHLAIGDPSITTWLRAGEQLSGQPFRALLNTLTSNLGAR</sequence>
<comment type="caution">
    <text evidence="1">The sequence shown here is derived from an EMBL/GenBank/DDBJ whole genome shotgun (WGS) entry which is preliminary data.</text>
</comment>
<accession>A0ABN1PX78</accession>
<proteinExistence type="predicted"/>
<keyword evidence="2" id="KW-1185">Reference proteome</keyword>
<gene>
    <name evidence="1" type="ORF">GCM10009554_20790</name>
</gene>
<dbReference type="EMBL" id="BAAAHK010000004">
    <property type="protein sequence ID" value="GAA0934645.1"/>
    <property type="molecule type" value="Genomic_DNA"/>
</dbReference>
<dbReference type="Proteomes" id="UP001500542">
    <property type="component" value="Unassembled WGS sequence"/>
</dbReference>
<reference evidence="1 2" key="1">
    <citation type="journal article" date="2019" name="Int. J. Syst. Evol. Microbiol.">
        <title>The Global Catalogue of Microorganisms (GCM) 10K type strain sequencing project: providing services to taxonomists for standard genome sequencing and annotation.</title>
        <authorList>
            <consortium name="The Broad Institute Genomics Platform"/>
            <consortium name="The Broad Institute Genome Sequencing Center for Infectious Disease"/>
            <person name="Wu L."/>
            <person name="Ma J."/>
        </authorList>
    </citation>
    <scope>NUCLEOTIDE SEQUENCE [LARGE SCALE GENOMIC DNA]</scope>
    <source>
        <strain evidence="1 2">JCM 10977</strain>
    </source>
</reference>